<evidence type="ECO:0000313" key="2">
    <source>
        <dbReference type="EMBL" id="MCX2838678.1"/>
    </source>
</evidence>
<organism evidence="2 3">
    <name type="scientific">Salinimicrobium profundisediminis</name>
    <dbReference type="NCBI Taxonomy" id="2994553"/>
    <lineage>
        <taxon>Bacteria</taxon>
        <taxon>Pseudomonadati</taxon>
        <taxon>Bacteroidota</taxon>
        <taxon>Flavobacteriia</taxon>
        <taxon>Flavobacteriales</taxon>
        <taxon>Flavobacteriaceae</taxon>
        <taxon>Salinimicrobium</taxon>
    </lineage>
</organism>
<comment type="caution">
    <text evidence="2">The sequence shown here is derived from an EMBL/GenBank/DDBJ whole genome shotgun (WGS) entry which is preliminary data.</text>
</comment>
<protein>
    <submittedName>
        <fullName evidence="2">Outer membrane beta-barrel protein</fullName>
    </submittedName>
</protein>
<dbReference type="EMBL" id="JAPJDA010000016">
    <property type="protein sequence ID" value="MCX2838678.1"/>
    <property type="molecule type" value="Genomic_DNA"/>
</dbReference>
<dbReference type="SUPFAM" id="SSF56925">
    <property type="entry name" value="OMPA-like"/>
    <property type="match status" value="1"/>
</dbReference>
<dbReference type="InterPro" id="IPR011250">
    <property type="entry name" value="OMP/PagP_B-barrel"/>
</dbReference>
<accession>A0A9X3CXR6</accession>
<dbReference type="Proteomes" id="UP001148482">
    <property type="component" value="Unassembled WGS sequence"/>
</dbReference>
<name>A0A9X3CXR6_9FLAO</name>
<dbReference type="RefSeq" id="WP_266069977.1">
    <property type="nucleotide sequence ID" value="NZ_JAPJDA010000016.1"/>
</dbReference>
<evidence type="ECO:0000256" key="1">
    <source>
        <dbReference type="SAM" id="SignalP"/>
    </source>
</evidence>
<feature type="signal peptide" evidence="1">
    <location>
        <begin position="1"/>
        <end position="18"/>
    </location>
</feature>
<keyword evidence="3" id="KW-1185">Reference proteome</keyword>
<evidence type="ECO:0000313" key="3">
    <source>
        <dbReference type="Proteomes" id="UP001148482"/>
    </source>
</evidence>
<sequence>MKKYFFILMFVTTSTAIAQSGFGVKGGINYADNGELTYNDFSNAGEDVLEGGESKMGYHFGVFYQANLLGFFLRPELVYTTTKSTYQFNQQESEYNVSKIDLPILVGTKILGPVQIFAGPTLQYMVDNDFEGFDLGDVKEEFTIGAQLGAGVQLGKIGVDVRYERALKENEAEFMQLDGSRNGPQRVDTRPSQIIFGLSLSL</sequence>
<gene>
    <name evidence="2" type="ORF">OQ279_11025</name>
</gene>
<proteinExistence type="predicted"/>
<dbReference type="AlphaFoldDB" id="A0A9X3CXR6"/>
<reference evidence="2" key="1">
    <citation type="submission" date="2022-11" db="EMBL/GenBank/DDBJ databases">
        <title>Salinimicrobium profundisediminis sp. nov., isolated from deep-sea sediment of the Mariana Trench.</title>
        <authorList>
            <person name="Fu H."/>
        </authorList>
    </citation>
    <scope>NUCLEOTIDE SEQUENCE</scope>
    <source>
        <strain evidence="2">MT39</strain>
    </source>
</reference>
<keyword evidence="1" id="KW-0732">Signal</keyword>
<feature type="chain" id="PRO_5040850894" evidence="1">
    <location>
        <begin position="19"/>
        <end position="202"/>
    </location>
</feature>